<keyword evidence="2" id="KW-1185">Reference proteome</keyword>
<name>A0A1N7A0I6_9EURY</name>
<evidence type="ECO:0008006" key="3">
    <source>
        <dbReference type="Google" id="ProtNLM"/>
    </source>
</evidence>
<protein>
    <recommendedName>
        <fullName evidence="3">PRC-barrel domain-containing protein</fullName>
    </recommendedName>
</protein>
<organism evidence="1 2">
    <name type="scientific">Haladaptatus litoreus</name>
    <dbReference type="NCBI Taxonomy" id="553468"/>
    <lineage>
        <taxon>Archaea</taxon>
        <taxon>Methanobacteriati</taxon>
        <taxon>Methanobacteriota</taxon>
        <taxon>Stenosarchaea group</taxon>
        <taxon>Halobacteria</taxon>
        <taxon>Halobacteriales</taxon>
        <taxon>Haladaptataceae</taxon>
        <taxon>Haladaptatus</taxon>
    </lineage>
</organism>
<evidence type="ECO:0000313" key="1">
    <source>
        <dbReference type="EMBL" id="SIR32650.1"/>
    </source>
</evidence>
<dbReference type="AlphaFoldDB" id="A0A1N7A0I6"/>
<sequence>MRRLPAKEDESKPVFNVDDEKVGIVTEVKNGIAYVDPHPSLLNEYKMLLGWKDDSKEIYPLPRDAIAEITDKEVRLQTRDSEHEDD</sequence>
<dbReference type="EMBL" id="FTNO01000001">
    <property type="protein sequence ID" value="SIR32650.1"/>
    <property type="molecule type" value="Genomic_DNA"/>
</dbReference>
<gene>
    <name evidence="1" type="ORF">SAMN05421858_2264</name>
</gene>
<dbReference type="RefSeq" id="WP_076430138.1">
    <property type="nucleotide sequence ID" value="NZ_FTNO01000001.1"/>
</dbReference>
<reference evidence="2" key="1">
    <citation type="submission" date="2017-01" db="EMBL/GenBank/DDBJ databases">
        <authorList>
            <person name="Varghese N."/>
            <person name="Submissions S."/>
        </authorList>
    </citation>
    <scope>NUCLEOTIDE SEQUENCE [LARGE SCALE GENOMIC DNA]</scope>
    <source>
        <strain evidence="2">CGMCC 1.7737</strain>
    </source>
</reference>
<proteinExistence type="predicted"/>
<accession>A0A1N7A0I6</accession>
<evidence type="ECO:0000313" key="2">
    <source>
        <dbReference type="Proteomes" id="UP000186914"/>
    </source>
</evidence>
<dbReference type="Proteomes" id="UP000186914">
    <property type="component" value="Unassembled WGS sequence"/>
</dbReference>